<dbReference type="InterPro" id="IPR002559">
    <property type="entry name" value="Transposase_11"/>
</dbReference>
<dbReference type="GO" id="GO:0003677">
    <property type="term" value="F:DNA binding"/>
    <property type="evidence" value="ECO:0007669"/>
    <property type="project" value="InterPro"/>
</dbReference>
<reference evidence="2 3" key="1">
    <citation type="submission" date="2020-08" db="EMBL/GenBank/DDBJ databases">
        <title>Genomic Encyclopedia of Type Strains, Phase IV (KMG-IV): sequencing the most valuable type-strain genomes for metagenomic binning, comparative biology and taxonomic classification.</title>
        <authorList>
            <person name="Goeker M."/>
        </authorList>
    </citation>
    <scope>NUCLEOTIDE SEQUENCE [LARGE SCALE GENOMIC DNA]</scope>
    <source>
        <strain evidence="2 3">DSM 2163</strain>
    </source>
</reference>
<evidence type="ECO:0000259" key="1">
    <source>
        <dbReference type="Pfam" id="PF01609"/>
    </source>
</evidence>
<dbReference type="Pfam" id="PF01609">
    <property type="entry name" value="DDE_Tnp_1"/>
    <property type="match status" value="1"/>
</dbReference>
<comment type="caution">
    <text evidence="2">The sequence shown here is derived from an EMBL/GenBank/DDBJ whole genome shotgun (WGS) entry which is preliminary data.</text>
</comment>
<evidence type="ECO:0000313" key="2">
    <source>
        <dbReference type="EMBL" id="MBB5756948.1"/>
    </source>
</evidence>
<evidence type="ECO:0000313" key="3">
    <source>
        <dbReference type="Proteomes" id="UP000583454"/>
    </source>
</evidence>
<dbReference type="AlphaFoldDB" id="A0A840ZII6"/>
<gene>
    <name evidence="2" type="ORF">HNR00_001656</name>
</gene>
<keyword evidence="3" id="KW-1185">Reference proteome</keyword>
<name>A0A840ZII6_9HYPH</name>
<dbReference type="Proteomes" id="UP000583454">
    <property type="component" value="Unassembled WGS sequence"/>
</dbReference>
<feature type="domain" description="Transposase IS4-like" evidence="1">
    <location>
        <begin position="3"/>
        <end position="145"/>
    </location>
</feature>
<accession>A0A840ZII6</accession>
<organism evidence="2 3">
    <name type="scientific">Methylorubrum rhodinum</name>
    <dbReference type="NCBI Taxonomy" id="29428"/>
    <lineage>
        <taxon>Bacteria</taxon>
        <taxon>Pseudomonadati</taxon>
        <taxon>Pseudomonadota</taxon>
        <taxon>Alphaproteobacteria</taxon>
        <taxon>Hyphomicrobiales</taxon>
        <taxon>Methylobacteriaceae</taxon>
        <taxon>Methylorubrum</taxon>
    </lineage>
</organism>
<proteinExistence type="predicted"/>
<sequence>MSKDRPAYNVQIASLPASGLVVGVQVGNVGSDRGLAEPMAAALAARYGHRARRYLVDGGFQCAADIEAAHAAGTDPYRVRKTDGPGVATWRTRMATPQVQAVVQRRARCELIHAHLRNLSLDRLRVRGLRKVQNWMSGFALALNILTERRLRAARPA</sequence>
<dbReference type="EMBL" id="JACHOP010000005">
    <property type="protein sequence ID" value="MBB5756948.1"/>
    <property type="molecule type" value="Genomic_DNA"/>
</dbReference>
<dbReference type="GO" id="GO:0004803">
    <property type="term" value="F:transposase activity"/>
    <property type="evidence" value="ECO:0007669"/>
    <property type="project" value="InterPro"/>
</dbReference>
<dbReference type="GO" id="GO:0006313">
    <property type="term" value="P:DNA transposition"/>
    <property type="evidence" value="ECO:0007669"/>
    <property type="project" value="InterPro"/>
</dbReference>
<protein>
    <recommendedName>
        <fullName evidence="1">Transposase IS4-like domain-containing protein</fullName>
    </recommendedName>
</protein>